<evidence type="ECO:0000256" key="3">
    <source>
        <dbReference type="ARBA" id="ARBA00022692"/>
    </source>
</evidence>
<accession>M5PQZ6</accession>
<evidence type="ECO:0000313" key="8">
    <source>
        <dbReference type="EMBL" id="EMG36524.1"/>
    </source>
</evidence>
<name>M5PQZ6_DESAF</name>
<evidence type="ECO:0000259" key="7">
    <source>
        <dbReference type="Pfam" id="PF06271"/>
    </source>
</evidence>
<dbReference type="PANTHER" id="PTHR36115">
    <property type="entry name" value="PROLINE-RICH ANTIGEN HOMOLOG-RELATED"/>
    <property type="match status" value="1"/>
</dbReference>
<comment type="caution">
    <text evidence="8">The sequence shown here is derived from an EMBL/GenBank/DDBJ whole genome shotgun (WGS) entry which is preliminary data.</text>
</comment>
<evidence type="ECO:0000256" key="6">
    <source>
        <dbReference type="SAM" id="Phobius"/>
    </source>
</evidence>
<dbReference type="AlphaFoldDB" id="M5PQZ6"/>
<protein>
    <submittedName>
        <fullName evidence="8">Putative membrane protein</fullName>
    </submittedName>
</protein>
<dbReference type="PATRIC" id="fig|1262666.3.peg.2574"/>
<organism evidence="8 9">
    <name type="scientific">Desulfocurvibacter africanus PCS</name>
    <dbReference type="NCBI Taxonomy" id="1262666"/>
    <lineage>
        <taxon>Bacteria</taxon>
        <taxon>Pseudomonadati</taxon>
        <taxon>Thermodesulfobacteriota</taxon>
        <taxon>Desulfovibrionia</taxon>
        <taxon>Desulfovibrionales</taxon>
        <taxon>Desulfovibrionaceae</taxon>
        <taxon>Desulfocurvibacter</taxon>
    </lineage>
</organism>
<evidence type="ECO:0000256" key="2">
    <source>
        <dbReference type="ARBA" id="ARBA00022475"/>
    </source>
</evidence>
<keyword evidence="2" id="KW-1003">Cell membrane</keyword>
<reference evidence="8 9" key="1">
    <citation type="journal article" date="2013" name="Genome Announc.">
        <title>Draft Genome Sequence for Desulfovibrio africanus Strain PCS.</title>
        <authorList>
            <person name="Brown S.D."/>
            <person name="Utturkar S.M."/>
            <person name="Arkin A.P."/>
            <person name="Deutschbauer A.M."/>
            <person name="Elias D.A."/>
            <person name="Hazen T.C."/>
            <person name="Chakraborty R."/>
        </authorList>
    </citation>
    <scope>NUCLEOTIDE SEQUENCE [LARGE SCALE GENOMIC DNA]</scope>
    <source>
        <strain evidence="8 9">PCS</strain>
    </source>
</reference>
<dbReference type="Pfam" id="PF06271">
    <property type="entry name" value="RDD"/>
    <property type="match status" value="1"/>
</dbReference>
<dbReference type="InterPro" id="IPR010432">
    <property type="entry name" value="RDD"/>
</dbReference>
<keyword evidence="4 6" id="KW-1133">Transmembrane helix</keyword>
<dbReference type="OrthoDB" id="9793824at2"/>
<evidence type="ECO:0000256" key="4">
    <source>
        <dbReference type="ARBA" id="ARBA00022989"/>
    </source>
</evidence>
<dbReference type="EMBL" id="AOSV01000029">
    <property type="protein sequence ID" value="EMG36524.1"/>
    <property type="molecule type" value="Genomic_DNA"/>
</dbReference>
<evidence type="ECO:0000256" key="5">
    <source>
        <dbReference type="ARBA" id="ARBA00023136"/>
    </source>
</evidence>
<feature type="transmembrane region" description="Helical" evidence="6">
    <location>
        <begin position="17"/>
        <end position="36"/>
    </location>
</feature>
<dbReference type="RefSeq" id="WP_005987768.1">
    <property type="nucleotide sequence ID" value="NZ_AOSV01000029.1"/>
</dbReference>
<comment type="subcellular location">
    <subcellularLocation>
        <location evidence="1">Cell membrane</location>
        <topology evidence="1">Multi-pass membrane protein</topology>
    </subcellularLocation>
</comment>
<evidence type="ECO:0000256" key="1">
    <source>
        <dbReference type="ARBA" id="ARBA00004651"/>
    </source>
</evidence>
<feature type="transmembrane region" description="Helical" evidence="6">
    <location>
        <begin position="42"/>
        <end position="63"/>
    </location>
</feature>
<dbReference type="GO" id="GO:0005886">
    <property type="term" value="C:plasma membrane"/>
    <property type="evidence" value="ECO:0007669"/>
    <property type="project" value="UniProtKB-SubCell"/>
</dbReference>
<feature type="transmembrane region" description="Helical" evidence="6">
    <location>
        <begin position="97"/>
        <end position="115"/>
    </location>
</feature>
<keyword evidence="5 6" id="KW-0472">Membrane</keyword>
<sequence>MKNICPLRTEAYRIDSYYMFFFVLPLFALFLLAFFTLGEEHIIPLFIAYAILFTTIFWLYFALQESSPKQATFGKRKVGFIVVDTAGRRISFARASLRFWLFILSGLSLGLLALLCTLNRDCICLHDRLSGTRVVLK</sequence>
<keyword evidence="3 6" id="KW-0812">Transmembrane</keyword>
<dbReference type="InterPro" id="IPR051791">
    <property type="entry name" value="Pra-immunoreactive"/>
</dbReference>
<feature type="domain" description="RDD" evidence="7">
    <location>
        <begin position="8"/>
        <end position="131"/>
    </location>
</feature>
<dbReference type="Proteomes" id="UP000011922">
    <property type="component" value="Unassembled WGS sequence"/>
</dbReference>
<evidence type="ECO:0000313" key="9">
    <source>
        <dbReference type="Proteomes" id="UP000011922"/>
    </source>
</evidence>
<proteinExistence type="predicted"/>
<gene>
    <name evidence="8" type="ORF">PCS_02536</name>
</gene>